<reference evidence="3 4" key="1">
    <citation type="submission" date="2014-08" db="EMBL/GenBank/DDBJ databases">
        <title>Genome sequences of NCPPB Pectobacterium isolates.</title>
        <authorList>
            <person name="Glover R.H."/>
            <person name="Sapp M."/>
            <person name="Elphinstone J."/>
        </authorList>
    </citation>
    <scope>NUCLEOTIDE SEQUENCE [LARGE SCALE GENOMIC DNA]</scope>
    <source>
        <strain evidence="2 3">NCPPB 2793</strain>
        <strain evidence="1 4">NCPPB 2795</strain>
    </source>
</reference>
<dbReference type="OrthoDB" id="5689128at2"/>
<dbReference type="EMBL" id="JQHM01000001">
    <property type="protein sequence ID" value="KFX07761.1"/>
    <property type="molecule type" value="Genomic_DNA"/>
</dbReference>
<keyword evidence="3" id="KW-1185">Reference proteome</keyword>
<dbReference type="RefSeq" id="WP_039305104.1">
    <property type="nucleotide sequence ID" value="NZ_JQHL01000005.1"/>
</dbReference>
<accession>A0A093TBS2</accession>
<gene>
    <name evidence="2" type="ORF">JV35_12885</name>
    <name evidence="1" type="ORF">KP22_06635</name>
</gene>
<dbReference type="STRING" id="55207.KP22_06635"/>
<dbReference type="Proteomes" id="UP000032869">
    <property type="component" value="Unassembled WGS sequence"/>
</dbReference>
<dbReference type="eggNOG" id="ENOG5032XYA">
    <property type="taxonomic scope" value="Bacteria"/>
</dbReference>
<organism evidence="1 4">
    <name type="scientific">Pectobacterium betavasculorum</name>
    <dbReference type="NCBI Taxonomy" id="55207"/>
    <lineage>
        <taxon>Bacteria</taxon>
        <taxon>Pseudomonadati</taxon>
        <taxon>Pseudomonadota</taxon>
        <taxon>Gammaproteobacteria</taxon>
        <taxon>Enterobacterales</taxon>
        <taxon>Pectobacteriaceae</taxon>
        <taxon>Pectobacterium</taxon>
    </lineage>
</organism>
<dbReference type="AlphaFoldDB" id="A0A093TBS2"/>
<evidence type="ECO:0000313" key="1">
    <source>
        <dbReference type="EMBL" id="KFX07761.1"/>
    </source>
</evidence>
<sequence length="110" mass="12823">MKIEVEFWQLVGLLLGFLGFVFAAGKILLAQIEQRLNERFGALEQGRSQSEKGWQRLEREFLEFRADLPVTYVRREDYIRGQTVIEAKLDAVYNKLELVQQHRMNGGQHG</sequence>
<dbReference type="EMBL" id="JQHL01000005">
    <property type="protein sequence ID" value="KFX19806.1"/>
    <property type="molecule type" value="Genomic_DNA"/>
</dbReference>
<name>A0A093TBS2_9GAMM</name>
<proteinExistence type="predicted"/>
<evidence type="ECO:0000313" key="4">
    <source>
        <dbReference type="Proteomes" id="UP000032874"/>
    </source>
</evidence>
<comment type="caution">
    <text evidence="1">The sequence shown here is derived from an EMBL/GenBank/DDBJ whole genome shotgun (WGS) entry which is preliminary data.</text>
</comment>
<evidence type="ECO:0000313" key="2">
    <source>
        <dbReference type="EMBL" id="KFX19806.1"/>
    </source>
</evidence>
<protein>
    <submittedName>
        <fullName evidence="1">Membrane protein</fullName>
    </submittedName>
</protein>
<evidence type="ECO:0000313" key="3">
    <source>
        <dbReference type="Proteomes" id="UP000032869"/>
    </source>
</evidence>
<dbReference type="Proteomes" id="UP000032874">
    <property type="component" value="Unassembled WGS sequence"/>
</dbReference>